<keyword evidence="4" id="KW-0812">Transmembrane</keyword>
<evidence type="ECO:0000256" key="1">
    <source>
        <dbReference type="ARBA" id="ARBA00004370"/>
    </source>
</evidence>
<dbReference type="AlphaFoldDB" id="A0A518D4U6"/>
<feature type="compositionally biased region" description="Basic and acidic residues" evidence="3">
    <location>
        <begin position="508"/>
        <end position="519"/>
    </location>
</feature>
<comment type="subcellular location">
    <subcellularLocation>
        <location evidence="1">Membrane</location>
    </subcellularLocation>
</comment>
<dbReference type="InterPro" id="IPR013556">
    <property type="entry name" value="Flag_M-ring_C"/>
</dbReference>
<dbReference type="InterPro" id="IPR045851">
    <property type="entry name" value="AMP-bd_C_sf"/>
</dbReference>
<dbReference type="PANTHER" id="PTHR30046">
    <property type="entry name" value="FLAGELLAR M-RING PROTEIN"/>
    <property type="match status" value="1"/>
</dbReference>
<dbReference type="EMBL" id="CP036290">
    <property type="protein sequence ID" value="QDU86489.1"/>
    <property type="molecule type" value="Genomic_DNA"/>
</dbReference>
<keyword evidence="7" id="KW-0966">Cell projection</keyword>
<dbReference type="GO" id="GO:0016020">
    <property type="term" value="C:membrane"/>
    <property type="evidence" value="ECO:0007669"/>
    <property type="project" value="UniProtKB-SubCell"/>
</dbReference>
<evidence type="ECO:0000256" key="3">
    <source>
        <dbReference type="SAM" id="MobiDB-lite"/>
    </source>
</evidence>
<proteinExistence type="predicted"/>
<keyword evidence="7" id="KW-0282">Flagellum</keyword>
<feature type="domain" description="Flagellar M-ring N-terminal" evidence="5">
    <location>
        <begin position="42"/>
        <end position="217"/>
    </location>
</feature>
<evidence type="ECO:0000259" key="5">
    <source>
        <dbReference type="Pfam" id="PF01514"/>
    </source>
</evidence>
<gene>
    <name evidence="7" type="primary">fliF</name>
    <name evidence="7" type="ORF">Pla163_36400</name>
</gene>
<feature type="transmembrane region" description="Helical" evidence="4">
    <location>
        <begin position="21"/>
        <end position="41"/>
    </location>
</feature>
<dbReference type="InterPro" id="IPR043427">
    <property type="entry name" value="YscJ/FliF"/>
</dbReference>
<dbReference type="Proteomes" id="UP000319342">
    <property type="component" value="Chromosome"/>
</dbReference>
<reference evidence="7 8" key="1">
    <citation type="submission" date="2019-02" db="EMBL/GenBank/DDBJ databases">
        <title>Deep-cultivation of Planctomycetes and their phenomic and genomic characterization uncovers novel biology.</title>
        <authorList>
            <person name="Wiegand S."/>
            <person name="Jogler M."/>
            <person name="Boedeker C."/>
            <person name="Pinto D."/>
            <person name="Vollmers J."/>
            <person name="Rivas-Marin E."/>
            <person name="Kohn T."/>
            <person name="Peeters S.H."/>
            <person name="Heuer A."/>
            <person name="Rast P."/>
            <person name="Oberbeckmann S."/>
            <person name="Bunk B."/>
            <person name="Jeske O."/>
            <person name="Meyerdierks A."/>
            <person name="Storesund J.E."/>
            <person name="Kallscheuer N."/>
            <person name="Luecker S."/>
            <person name="Lage O.M."/>
            <person name="Pohl T."/>
            <person name="Merkel B.J."/>
            <person name="Hornburger P."/>
            <person name="Mueller R.-W."/>
            <person name="Bruemmer F."/>
            <person name="Labrenz M."/>
            <person name="Spormann A.M."/>
            <person name="Op den Camp H."/>
            <person name="Overmann J."/>
            <person name="Amann R."/>
            <person name="Jetten M.S.M."/>
            <person name="Mascher T."/>
            <person name="Medema M.H."/>
            <person name="Devos D.P."/>
            <person name="Kaster A.-K."/>
            <person name="Ovreas L."/>
            <person name="Rohde M."/>
            <person name="Galperin M.Y."/>
            <person name="Jogler C."/>
        </authorList>
    </citation>
    <scope>NUCLEOTIDE SEQUENCE [LARGE SCALE GENOMIC DNA]</scope>
    <source>
        <strain evidence="7 8">Pla163</strain>
    </source>
</reference>
<feature type="domain" description="Flagellar M-ring C-terminal" evidence="6">
    <location>
        <begin position="251"/>
        <end position="420"/>
    </location>
</feature>
<dbReference type="PANTHER" id="PTHR30046:SF0">
    <property type="entry name" value="FLAGELLAR M-RING PROTEIN"/>
    <property type="match status" value="1"/>
</dbReference>
<evidence type="ECO:0000259" key="6">
    <source>
        <dbReference type="Pfam" id="PF08345"/>
    </source>
</evidence>
<sequence length="553" mass="59375">MKNALATIWEQISSMSAAARATVLTVVLGVAVAAGVAVHFASQPHYVMLVSGLDDTTAARVGEALAGANVEWRSSQPPGPFVIYVDESQKTMALNAVASAGAMKPMSGGILTDPGGLSSLLLGSQEREQIMRKRIWEEMQRMLELLDFVVAAKVQTLVPEARVFGRQPALTASVTLVTDGGLDLTREQARTVARLVRFGLGIEEQNLVIADDSGKSIYDGNDLSGRDGADDWLAAGESSDRRLEAKAVSILEDILGPGLARVAVRSEWDFSTSRTLADTAGPEAAQLVSERSTTTTDPRFSNDLGVGGGVAGSSGNLNNPSEGFGTNSQGVVDARSPQNVASSSEPAIAKTSQQDKRYVPSRTLRATEQRTPKLERLSIALYLDASLDANSVAAIQETVKATVGFSQERGDLFQIAQIPFLKSDGADGVEGSSEAPAKLDPLMELLIDRGVEIVLAVVFMFLILKSARGASKSRKQRERELAAIREREAAEREAEAEQRKQDAELEAQRLRDLEEDPIHQSRRRVSDLVGEEPDKVADLLTAWVRDERGVGVK</sequence>
<protein>
    <submittedName>
        <fullName evidence="7">Flagellar M-ring protein</fullName>
    </submittedName>
</protein>
<name>A0A518D4U6_9BACT</name>
<keyword evidence="2 4" id="KW-0472">Membrane</keyword>
<evidence type="ECO:0000313" key="7">
    <source>
        <dbReference type="EMBL" id="QDU86489.1"/>
    </source>
</evidence>
<dbReference type="Pfam" id="PF01514">
    <property type="entry name" value="YscJ_FliF"/>
    <property type="match status" value="1"/>
</dbReference>
<keyword evidence="4" id="KW-1133">Transmembrane helix</keyword>
<dbReference type="Pfam" id="PF08345">
    <property type="entry name" value="YscJ_FliF_C"/>
    <property type="match status" value="1"/>
</dbReference>
<feature type="region of interest" description="Disordered" evidence="3">
    <location>
        <begin position="273"/>
        <end position="369"/>
    </location>
</feature>
<organism evidence="7 8">
    <name type="scientific">Rohdeia mirabilis</name>
    <dbReference type="NCBI Taxonomy" id="2528008"/>
    <lineage>
        <taxon>Bacteria</taxon>
        <taxon>Pseudomonadati</taxon>
        <taxon>Planctomycetota</taxon>
        <taxon>Planctomycetia</taxon>
        <taxon>Planctomycetia incertae sedis</taxon>
        <taxon>Rohdeia</taxon>
    </lineage>
</organism>
<evidence type="ECO:0000256" key="2">
    <source>
        <dbReference type="ARBA" id="ARBA00023136"/>
    </source>
</evidence>
<dbReference type="InterPro" id="IPR006182">
    <property type="entry name" value="FliF_N_dom"/>
</dbReference>
<evidence type="ECO:0000313" key="8">
    <source>
        <dbReference type="Proteomes" id="UP000319342"/>
    </source>
</evidence>
<feature type="region of interest" description="Disordered" evidence="3">
    <location>
        <begin position="508"/>
        <end position="529"/>
    </location>
</feature>
<feature type="compositionally biased region" description="Polar residues" evidence="3">
    <location>
        <begin position="289"/>
        <end position="299"/>
    </location>
</feature>
<dbReference type="OrthoDB" id="9807026at2"/>
<dbReference type="Gene3D" id="3.30.300.30">
    <property type="match status" value="1"/>
</dbReference>
<accession>A0A518D4U6</accession>
<evidence type="ECO:0000256" key="4">
    <source>
        <dbReference type="SAM" id="Phobius"/>
    </source>
</evidence>
<dbReference type="RefSeq" id="WP_145191809.1">
    <property type="nucleotide sequence ID" value="NZ_CP036290.1"/>
</dbReference>
<keyword evidence="8" id="KW-1185">Reference proteome</keyword>
<feature type="compositionally biased region" description="Polar residues" evidence="3">
    <location>
        <begin position="316"/>
        <end position="345"/>
    </location>
</feature>
<keyword evidence="7" id="KW-0969">Cilium</keyword>